<keyword evidence="3 8" id="KW-0808">Transferase</keyword>
<comment type="similarity">
    <text evidence="8">Belongs to the class I-like SAM-binding methyltransferase superfamily. rRNA adenine N(6)-methyltransferase family.</text>
</comment>
<feature type="binding site" evidence="8">
    <location>
        <position position="24"/>
    </location>
    <ligand>
        <name>S-adenosyl-L-methionine</name>
        <dbReference type="ChEBI" id="CHEBI:59789"/>
    </ligand>
</feature>
<reference evidence="10 11" key="1">
    <citation type="submission" date="2024-09" db="EMBL/GenBank/DDBJ databases">
        <authorList>
            <person name="Sun Q."/>
            <person name="Mori K."/>
        </authorList>
    </citation>
    <scope>NUCLEOTIDE SEQUENCE [LARGE SCALE GENOMIC DNA]</scope>
    <source>
        <strain evidence="10 11">CCM 4839</strain>
    </source>
</reference>
<feature type="binding site" evidence="8">
    <location>
        <position position="70"/>
    </location>
    <ligand>
        <name>S-adenosyl-L-methionine</name>
        <dbReference type="ChEBI" id="CHEBI:59789"/>
    </ligand>
</feature>
<dbReference type="CDD" id="cd02440">
    <property type="entry name" value="AdoMet_MTases"/>
    <property type="match status" value="1"/>
</dbReference>
<keyword evidence="4 8" id="KW-0949">S-adenosyl-L-methionine</keyword>
<feature type="binding site" evidence="8">
    <location>
        <position position="22"/>
    </location>
    <ligand>
        <name>S-adenosyl-L-methionine</name>
        <dbReference type="ChEBI" id="CHEBI:59789"/>
    </ligand>
</feature>
<dbReference type="PROSITE" id="PS01131">
    <property type="entry name" value="RRNA_A_DIMETH"/>
    <property type="match status" value="1"/>
</dbReference>
<sequence length="284" mass="32509">MSKNNIKNRGIAKIASNFSAQHLLINQRLIHDLIDLAEIKPKDTVLDIGAGTGAITFPLAARAANVTAIESDPAFAGKLLNKLNEATNIRVKQVDFLQYSLPKGPFTVVANIPYSITTPILRKLLDYPTVMLERAVLIVEKGAAQRFTVNSVTDPRILKWRMWYDIKLVRSVPPHHFSPPPRVESAVLTIRKKKKFTVPPHHHLRFMALAEHGLQYPQFPFYAALTDVFRSPQITKLVRMLRIDRNQPICSLTEQQWGELFLAMVQHVEPWRWPRISKKYIRKK</sequence>
<dbReference type="EMBL" id="JBHLVF010000017">
    <property type="protein sequence ID" value="MFC0392513.1"/>
    <property type="molecule type" value="Genomic_DNA"/>
</dbReference>
<evidence type="ECO:0000256" key="6">
    <source>
        <dbReference type="ARBA" id="ARBA00029941"/>
    </source>
</evidence>
<keyword evidence="2 8" id="KW-0489">Methyltransferase</keyword>
<feature type="binding site" evidence="8">
    <location>
        <position position="95"/>
    </location>
    <ligand>
        <name>S-adenosyl-L-methionine</name>
        <dbReference type="ChEBI" id="CHEBI:59789"/>
    </ligand>
</feature>
<evidence type="ECO:0000313" key="10">
    <source>
        <dbReference type="EMBL" id="MFC0392513.1"/>
    </source>
</evidence>
<dbReference type="Proteomes" id="UP001589818">
    <property type="component" value="Unassembled WGS sequence"/>
</dbReference>
<feature type="domain" description="Ribosomal RNA adenine methylase transferase N-terminal" evidence="9">
    <location>
        <begin position="29"/>
        <end position="194"/>
    </location>
</feature>
<accession>A0ABV6J9F5</accession>
<dbReference type="PROSITE" id="PS51689">
    <property type="entry name" value="SAM_RNA_A_N6_MT"/>
    <property type="match status" value="1"/>
</dbReference>
<dbReference type="Gene3D" id="1.10.8.100">
    <property type="entry name" value="Ribosomal RNA adenine dimethylase-like, domain 2"/>
    <property type="match status" value="1"/>
</dbReference>
<proteinExistence type="inferred from homology"/>
<dbReference type="RefSeq" id="WP_204819592.1">
    <property type="nucleotide sequence ID" value="NZ_JANHOF010000003.1"/>
</dbReference>
<evidence type="ECO:0000256" key="1">
    <source>
        <dbReference type="ARBA" id="ARBA00016505"/>
    </source>
</evidence>
<dbReference type="InterPro" id="IPR020598">
    <property type="entry name" value="rRNA_Ade_methylase_Trfase_N"/>
</dbReference>
<dbReference type="InterPro" id="IPR001737">
    <property type="entry name" value="KsgA/Erm"/>
</dbReference>
<dbReference type="NCBIfam" id="NF000499">
    <property type="entry name" value="Erm23S_rRNA_broad"/>
    <property type="match status" value="1"/>
</dbReference>
<evidence type="ECO:0000313" key="11">
    <source>
        <dbReference type="Proteomes" id="UP001589818"/>
    </source>
</evidence>
<protein>
    <recommendedName>
        <fullName evidence="1">rRNA adenine N-6-methyltransferase</fullName>
    </recommendedName>
    <alternativeName>
        <fullName evidence="7">Erythromycin resistance protein</fullName>
    </alternativeName>
    <alternativeName>
        <fullName evidence="6">Macrolide-lincosamide-streptogramin B resistance protein</fullName>
    </alternativeName>
</protein>
<gene>
    <name evidence="10" type="primary">erm</name>
    <name evidence="10" type="ORF">ACFFJ8_14160</name>
</gene>
<dbReference type="GO" id="GO:0008168">
    <property type="term" value="F:methyltransferase activity"/>
    <property type="evidence" value="ECO:0007669"/>
    <property type="project" value="UniProtKB-KW"/>
</dbReference>
<comment type="caution">
    <text evidence="10">The sequence shown here is derived from an EMBL/GenBank/DDBJ whole genome shotgun (WGS) entry which is preliminary data.</text>
</comment>
<dbReference type="PANTHER" id="PTHR11727:SF7">
    <property type="entry name" value="DIMETHYLADENOSINE TRANSFERASE-RELATED"/>
    <property type="match status" value="1"/>
</dbReference>
<dbReference type="PANTHER" id="PTHR11727">
    <property type="entry name" value="DIMETHYLADENOSINE TRANSFERASE"/>
    <property type="match status" value="1"/>
</dbReference>
<keyword evidence="11" id="KW-1185">Reference proteome</keyword>
<keyword evidence="5 8" id="KW-0694">RNA-binding</keyword>
<dbReference type="InterPro" id="IPR029063">
    <property type="entry name" value="SAM-dependent_MTases_sf"/>
</dbReference>
<dbReference type="SMART" id="SM00650">
    <property type="entry name" value="rADc"/>
    <property type="match status" value="1"/>
</dbReference>
<evidence type="ECO:0000256" key="2">
    <source>
        <dbReference type="ARBA" id="ARBA00022603"/>
    </source>
</evidence>
<evidence type="ECO:0000256" key="7">
    <source>
        <dbReference type="ARBA" id="ARBA00030809"/>
    </source>
</evidence>
<evidence type="ECO:0000256" key="3">
    <source>
        <dbReference type="ARBA" id="ARBA00022679"/>
    </source>
</evidence>
<feature type="binding site" evidence="8">
    <location>
        <position position="111"/>
    </location>
    <ligand>
        <name>S-adenosyl-L-methionine</name>
        <dbReference type="ChEBI" id="CHEBI:59789"/>
    </ligand>
</feature>
<evidence type="ECO:0000256" key="4">
    <source>
        <dbReference type="ARBA" id="ARBA00022691"/>
    </source>
</evidence>
<evidence type="ECO:0000256" key="8">
    <source>
        <dbReference type="PROSITE-ProRule" id="PRU01026"/>
    </source>
</evidence>
<dbReference type="Gene3D" id="3.40.50.150">
    <property type="entry name" value="Vaccinia Virus protein VP39"/>
    <property type="match status" value="1"/>
</dbReference>
<dbReference type="InterPro" id="IPR023165">
    <property type="entry name" value="rRNA_Ade_diMease-like_C"/>
</dbReference>
<name>A0ABV6J9F5_9BACL</name>
<dbReference type="Pfam" id="PF00398">
    <property type="entry name" value="RrnaAD"/>
    <property type="match status" value="1"/>
</dbReference>
<feature type="binding site" evidence="8">
    <location>
        <position position="49"/>
    </location>
    <ligand>
        <name>S-adenosyl-L-methionine</name>
        <dbReference type="ChEBI" id="CHEBI:59789"/>
    </ligand>
</feature>
<dbReference type="GO" id="GO:0032259">
    <property type="term" value="P:methylation"/>
    <property type="evidence" value="ECO:0007669"/>
    <property type="project" value="UniProtKB-KW"/>
</dbReference>
<dbReference type="InterPro" id="IPR020596">
    <property type="entry name" value="rRNA_Ade_Mease_Trfase_CS"/>
</dbReference>
<evidence type="ECO:0000259" key="9">
    <source>
        <dbReference type="SMART" id="SM00650"/>
    </source>
</evidence>
<organism evidence="10 11">
    <name type="scientific">Paenibacillus mendelii</name>
    <dbReference type="NCBI Taxonomy" id="206163"/>
    <lineage>
        <taxon>Bacteria</taxon>
        <taxon>Bacillati</taxon>
        <taxon>Bacillota</taxon>
        <taxon>Bacilli</taxon>
        <taxon>Bacillales</taxon>
        <taxon>Paenibacillaceae</taxon>
        <taxon>Paenibacillus</taxon>
    </lineage>
</organism>
<evidence type="ECO:0000256" key="5">
    <source>
        <dbReference type="ARBA" id="ARBA00022884"/>
    </source>
</evidence>
<dbReference type="SUPFAM" id="SSF53335">
    <property type="entry name" value="S-adenosyl-L-methionine-dependent methyltransferases"/>
    <property type="match status" value="1"/>
</dbReference>